<dbReference type="Pfam" id="PF13197">
    <property type="entry name" value="DUF4013"/>
    <property type="match status" value="1"/>
</dbReference>
<feature type="transmembrane region" description="Helical" evidence="1">
    <location>
        <begin position="106"/>
        <end position="139"/>
    </location>
</feature>
<keyword evidence="1" id="KW-1133">Transmembrane helix</keyword>
<evidence type="ECO:0000256" key="1">
    <source>
        <dbReference type="SAM" id="Phobius"/>
    </source>
</evidence>
<organism evidence="2 3">
    <name type="scientific">Candidatus Brevifilum fermentans</name>
    <dbReference type="NCBI Taxonomy" id="1986204"/>
    <lineage>
        <taxon>Bacteria</taxon>
        <taxon>Bacillati</taxon>
        <taxon>Chloroflexota</taxon>
        <taxon>Anaerolineae</taxon>
        <taxon>Anaerolineales</taxon>
        <taxon>Anaerolineaceae</taxon>
        <taxon>Candidatus Brevifilum</taxon>
    </lineage>
</organism>
<sequence>MNLGLAFSYVFKDKEWFKKILMPALCMLIPVVGQFVVIGWGLKITKRVIDGYEEDALPNLEFGADLKNGFLAAVIQTIYFIPIGIIGGIAGGMLSFGMSDEGALYTILMILGGCIGLVGLLLAILIAFLSVAGVANFVAKGQFGAAFKIKEVFGLVKKAFVSWLLYIIIQSLVMSIIAPLGAIACFVGVFLTAIFSNAVNSHLLGQVYNKATTPALESVEVL</sequence>
<keyword evidence="1" id="KW-0812">Transmembrane</keyword>
<feature type="transmembrane region" description="Helical" evidence="1">
    <location>
        <begin position="20"/>
        <end position="42"/>
    </location>
</feature>
<gene>
    <name evidence="2" type="ORF">CFX1CAM_0670</name>
</gene>
<dbReference type="RefSeq" id="WP_087861654.1">
    <property type="nucleotide sequence ID" value="NZ_LT859958.1"/>
</dbReference>
<evidence type="ECO:0008006" key="4">
    <source>
        <dbReference type="Google" id="ProtNLM"/>
    </source>
</evidence>
<keyword evidence="1" id="KW-0472">Membrane</keyword>
<dbReference type="OrthoDB" id="9799578at2"/>
<name>A0A1Y6K223_9CHLR</name>
<dbReference type="InterPro" id="IPR025098">
    <property type="entry name" value="DUF4013"/>
</dbReference>
<keyword evidence="3" id="KW-1185">Reference proteome</keyword>
<evidence type="ECO:0000313" key="2">
    <source>
        <dbReference type="EMBL" id="SMX53735.1"/>
    </source>
</evidence>
<feature type="transmembrane region" description="Helical" evidence="1">
    <location>
        <begin position="70"/>
        <end position="94"/>
    </location>
</feature>
<evidence type="ECO:0000313" key="3">
    <source>
        <dbReference type="Proteomes" id="UP000195514"/>
    </source>
</evidence>
<accession>A0A1Y6K223</accession>
<dbReference type="EMBL" id="LT859958">
    <property type="protein sequence ID" value="SMX53735.1"/>
    <property type="molecule type" value="Genomic_DNA"/>
</dbReference>
<feature type="transmembrane region" description="Helical" evidence="1">
    <location>
        <begin position="160"/>
        <end position="193"/>
    </location>
</feature>
<protein>
    <recommendedName>
        <fullName evidence="4">DUF4013 domain-containing protein</fullName>
    </recommendedName>
</protein>
<dbReference type="AlphaFoldDB" id="A0A1Y6K223"/>
<reference evidence="3" key="1">
    <citation type="submission" date="2017-05" db="EMBL/GenBank/DDBJ databases">
        <authorList>
            <person name="Kirkegaard R."/>
            <person name="Mcilroy J S."/>
        </authorList>
    </citation>
    <scope>NUCLEOTIDE SEQUENCE [LARGE SCALE GENOMIC DNA]</scope>
</reference>
<dbReference type="KEGG" id="abat:CFX1CAM_0670"/>
<dbReference type="Proteomes" id="UP000195514">
    <property type="component" value="Chromosome I"/>
</dbReference>
<proteinExistence type="predicted"/>